<evidence type="ECO:0000256" key="5">
    <source>
        <dbReference type="ARBA" id="ARBA00022741"/>
    </source>
</evidence>
<evidence type="ECO:0000259" key="16">
    <source>
        <dbReference type="PROSITE" id="PS51719"/>
    </source>
</evidence>
<evidence type="ECO:0000256" key="7">
    <source>
        <dbReference type="ARBA" id="ARBA00022833"/>
    </source>
</evidence>
<keyword evidence="2" id="KW-0963">Cytoplasm</keyword>
<keyword evidence="6 12" id="KW-0863">Zinc-finger</keyword>
<evidence type="ECO:0000256" key="3">
    <source>
        <dbReference type="ARBA" id="ARBA00022618"/>
    </source>
</evidence>
<evidence type="ECO:0000256" key="4">
    <source>
        <dbReference type="ARBA" id="ARBA00022723"/>
    </source>
</evidence>
<evidence type="ECO:0000259" key="15">
    <source>
        <dbReference type="PROSITE" id="PS50950"/>
    </source>
</evidence>
<dbReference type="Pfam" id="PF05485">
    <property type="entry name" value="THAP"/>
    <property type="match status" value="1"/>
</dbReference>
<accession>A0A498N2D4</accession>
<feature type="compositionally biased region" description="Polar residues" evidence="14">
    <location>
        <begin position="1158"/>
        <end position="1169"/>
    </location>
</feature>
<dbReference type="InterPro" id="IPR036397">
    <property type="entry name" value="RNaseH_sf"/>
</dbReference>
<comment type="similarity">
    <text evidence="13">Belongs to the TRAFAC class TrmE-Era-EngA-EngB-Septin-like GTPase superfamily. Septin GTPase family.</text>
</comment>
<dbReference type="GO" id="GO:0008270">
    <property type="term" value="F:zinc ion binding"/>
    <property type="evidence" value="ECO:0007669"/>
    <property type="project" value="UniProtKB-KW"/>
</dbReference>
<feature type="compositionally biased region" description="Polar residues" evidence="14">
    <location>
        <begin position="1123"/>
        <end position="1133"/>
    </location>
</feature>
<evidence type="ECO:0000313" key="17">
    <source>
        <dbReference type="EMBL" id="RXN27200.1"/>
    </source>
</evidence>
<keyword evidence="8 12" id="KW-0238">DNA-binding</keyword>
<dbReference type="GO" id="GO:0051301">
    <property type="term" value="P:cell division"/>
    <property type="evidence" value="ECO:0007669"/>
    <property type="project" value="UniProtKB-KW"/>
</dbReference>
<keyword evidence="3" id="KW-0132">Cell division</keyword>
<dbReference type="InterPro" id="IPR013783">
    <property type="entry name" value="Ig-like_fold"/>
</dbReference>
<dbReference type="CDD" id="cd01850">
    <property type="entry name" value="CDC_Septin"/>
    <property type="match status" value="1"/>
</dbReference>
<dbReference type="GO" id="GO:0003677">
    <property type="term" value="F:DNA binding"/>
    <property type="evidence" value="ECO:0007669"/>
    <property type="project" value="UniProtKB-UniRule"/>
</dbReference>
<dbReference type="InterPro" id="IPR036179">
    <property type="entry name" value="Ig-like_dom_sf"/>
</dbReference>
<feature type="compositionally biased region" description="Basic and acidic residues" evidence="14">
    <location>
        <begin position="1245"/>
        <end position="1264"/>
    </location>
</feature>
<keyword evidence="19" id="KW-1267">Proteomics identification</keyword>
<keyword evidence="11" id="KW-0131">Cell cycle</keyword>
<organism evidence="17 18">
    <name type="scientific">Labeo rohita</name>
    <name type="common">Indian major carp</name>
    <name type="synonym">Cyprinus rohita</name>
    <dbReference type="NCBI Taxonomy" id="84645"/>
    <lineage>
        <taxon>Eukaryota</taxon>
        <taxon>Metazoa</taxon>
        <taxon>Chordata</taxon>
        <taxon>Craniata</taxon>
        <taxon>Vertebrata</taxon>
        <taxon>Euteleostomi</taxon>
        <taxon>Actinopterygii</taxon>
        <taxon>Neopterygii</taxon>
        <taxon>Teleostei</taxon>
        <taxon>Ostariophysi</taxon>
        <taxon>Cypriniformes</taxon>
        <taxon>Cyprinidae</taxon>
        <taxon>Labeoninae</taxon>
        <taxon>Labeonini</taxon>
        <taxon>Labeo</taxon>
    </lineage>
</organism>
<reference evidence="17 18" key="1">
    <citation type="submission" date="2018-03" db="EMBL/GenBank/DDBJ databases">
        <title>Draft genome sequence of Rohu Carp (Labeo rohita).</title>
        <authorList>
            <person name="Das P."/>
            <person name="Kushwaha B."/>
            <person name="Joshi C.G."/>
            <person name="Kumar D."/>
            <person name="Nagpure N.S."/>
            <person name="Sahoo L."/>
            <person name="Das S.P."/>
            <person name="Bit A."/>
            <person name="Patnaik S."/>
            <person name="Meher P.K."/>
            <person name="Jayasankar P."/>
            <person name="Koringa P.G."/>
            <person name="Patel N.V."/>
            <person name="Hinsu A.T."/>
            <person name="Kumar R."/>
            <person name="Pandey M."/>
            <person name="Agarwal S."/>
            <person name="Srivastava S."/>
            <person name="Singh M."/>
            <person name="Iquebal M.A."/>
            <person name="Jaiswal S."/>
            <person name="Angadi U.B."/>
            <person name="Kumar N."/>
            <person name="Raza M."/>
            <person name="Shah T.M."/>
            <person name="Rai A."/>
            <person name="Jena J.K."/>
        </authorList>
    </citation>
    <scope>NUCLEOTIDE SEQUENCE [LARGE SCALE GENOMIC DNA]</scope>
    <source>
        <strain evidence="17">DASCIFA01</strain>
        <tissue evidence="17">Testis</tissue>
    </source>
</reference>
<dbReference type="InterPro" id="IPR012337">
    <property type="entry name" value="RNaseH-like_sf"/>
</dbReference>
<evidence type="ECO:0000313" key="18">
    <source>
        <dbReference type="Proteomes" id="UP000290572"/>
    </source>
</evidence>
<comment type="subcellular location">
    <subcellularLocation>
        <location evidence="1">Cytoplasm</location>
        <location evidence="1">Cytoskeleton</location>
    </subcellularLocation>
</comment>
<dbReference type="InterPro" id="IPR013106">
    <property type="entry name" value="Ig_V-set"/>
</dbReference>
<dbReference type="SMART" id="SM00409">
    <property type="entry name" value="IG"/>
    <property type="match status" value="4"/>
</dbReference>
<dbReference type="Pfam" id="PF07686">
    <property type="entry name" value="V-set"/>
    <property type="match status" value="1"/>
</dbReference>
<sequence>MVFTCCAYNCKNTARDKSLSFHNFPLKDPILLKKWLKNLRWKDWKPAPNSKICSVHFEKKCLIEDGKRVRLHSWAVPTIFSFPNRYLERKVKINPRSRRALNIHWAGDDELNIMPHVPYGVLGQMKPHIIEVKERWEWLGLDVRGPFSPTVDKHTHIMTLIDYHTKWVEAFPLTEKLSQDVAKCLAEVISQQGYPLGILSRLPRRILLEVNRELKKRLRLNTSALVIHHRQTGYLDLVTESLLNEMLEELVKKHGSIWHILLPAATLRLCCTNHPTTKEKPFTRMCASDPPFSSTPRELPYSATDVRLSSFVIPTTTDTNNLAALSETSDVSVVSVDANGFKEYDTLDALHMDRMMAVIGLWQKDPQRFMTSRGYPVTFTATEPSDVFVLIVEGFLIFNHGPLNSLFNKRYFLQIPYETCKERRSSRVYVPPDAPGYFDGHVWPMYLKYRKEMEETVNDIDEIRYKGDNYTFKCPAPQEDALGVYLNSRRLISRNVVYYYFETKKIIPHPDYEGRINVKNDSKTLTVDIINLQLTDTGAYWCSCIDVFGKCAMDESGVLLLVHDEIRYKGDNYTFKCPAPQEDALGVYLNSRRVIRREAVYYCFETKKITPHPDYEGRIEVKNDSKTLTIDIINLQLTDTGAYWCSCSDIFGKCAINESGIFLLVDDEIRYKGDDYTFKCPVPQEDALGVYLNSRRLISRNVVYYYFETKKIIPHPEYEGRIKVKNDSKTVTIDIINLQLTDTGAYWCSCIDVFGKCAMDESGVLLLVHDEIRYKGDNYTFKCPAPQEDALGVYLNSRRVIRREAVFYYFETKKITLHPEYEGRIKVKNDSKTLTVDIINLQLTDTGAYWCSCIDVFGKCAMDESGVLLLVDDEIRYKGDNYTFKCPAPQKDALGVYLNSRRVIRREVVYYCFETKKITLHPEYEGRIKVKNDSKTLTVDIINLQLTDTGAYWCSCIDVFGKCAMDESGVLLLVDVMLIQPKKTMSMFFVNYSTSSSVKPSELTEAIETLHYSTFFYQYLAPFPSLPPSPFLTCPVITVELTGIARSTSGRLRRPERGEATSPTGTGSTLKRSFEVEEDTSTNPSPLSRRTTNPLRSSTSSTSSRFHDMRSLNSESTSRHASDSSSNQRSPKSSLRRIELSGSRVPETVSRRTEISIDISSKQVDSSPSPGIARFGLKRPEVSLQSKATDGPAHRRAEGNHSSRPQEPPTPPRRADPPVSASRIPELSQRRAEPPSPLEVSAPSRRVEMHVNRQLDTPSPRESENSFTSAASITPTFNEYKTPPSAHETPVRPLETSLAVGPDSVAPWCKEGPPQLTDVTVLYQLCLHSQMLCFFWLSSVGGFVLFVDSFVNTGSEVISSYSSSSSSSSIMAESVISEMPPAMSMEKPSVDFSYVGIDAILEQMRRKAMKQGFELNIMVVGQSGLGKSTLMNTLFKSKVSRKSVLGTAEEKIPKTIEIKSISHDIEEKGVRMKLTVIDTPGFGDQINNENCWQPIMKFINDQYEQYLQEEINIDRKKRIPDSRVHCCIYFIPPTGHCLRPLDVEFMRRLSKVVNIVPVIAKADTLTLEERDFFKKKIREELRANGIDVYPQKEFDEDAEDRMINEKIREMIPFAVVGSDQEYQVNGRRLLGRKTKWGTIEVENIAHCEFAYLRDLLIRTHMQNIKDITSSIHYEMYRVRRLNENNTQANGLGEHHPACHEI</sequence>
<name>A0A498N2D4_LABRO</name>
<dbReference type="SMART" id="SM00692">
    <property type="entry name" value="DM3"/>
    <property type="match status" value="1"/>
</dbReference>
<comment type="caution">
    <text evidence="17">The sequence shown here is derived from an EMBL/GenBank/DDBJ whole genome shotgun (WGS) entry which is preliminary data.</text>
</comment>
<dbReference type="SUPFAM" id="SSF52540">
    <property type="entry name" value="P-loop containing nucleoside triphosphate hydrolases"/>
    <property type="match status" value="2"/>
</dbReference>
<dbReference type="STRING" id="84645.A0A498N2D4"/>
<dbReference type="PROSITE" id="PS50950">
    <property type="entry name" value="ZF_THAP"/>
    <property type="match status" value="1"/>
</dbReference>
<dbReference type="GO" id="GO:0005856">
    <property type="term" value="C:cytoskeleton"/>
    <property type="evidence" value="ECO:0007669"/>
    <property type="project" value="UniProtKB-SubCell"/>
</dbReference>
<evidence type="ECO:0000256" key="11">
    <source>
        <dbReference type="ARBA" id="ARBA00023306"/>
    </source>
</evidence>
<dbReference type="SUPFAM" id="SSF48726">
    <property type="entry name" value="Immunoglobulin"/>
    <property type="match status" value="5"/>
</dbReference>
<protein>
    <submittedName>
        <fullName evidence="17">Neuronal-specific septin-3-like isoform X1</fullName>
    </submittedName>
</protein>
<evidence type="ECO:0000256" key="6">
    <source>
        <dbReference type="ARBA" id="ARBA00022771"/>
    </source>
</evidence>
<evidence type="ECO:0007829" key="19">
    <source>
        <dbReference type="PeptideAtlas" id="A0A498N2D4"/>
    </source>
</evidence>
<dbReference type="SUPFAM" id="SSF57716">
    <property type="entry name" value="Glucocorticoid receptor-like (DNA-binding domain)"/>
    <property type="match status" value="1"/>
</dbReference>
<evidence type="ECO:0000256" key="10">
    <source>
        <dbReference type="ARBA" id="ARBA00023212"/>
    </source>
</evidence>
<dbReference type="GO" id="GO:0005525">
    <property type="term" value="F:GTP binding"/>
    <property type="evidence" value="ECO:0007669"/>
    <property type="project" value="UniProtKB-KW"/>
</dbReference>
<feature type="domain" description="Septin-type G" evidence="16">
    <location>
        <begin position="1411"/>
        <end position="1683"/>
    </location>
</feature>
<dbReference type="PANTHER" id="PTHR18884">
    <property type="entry name" value="SEPTIN"/>
    <property type="match status" value="1"/>
</dbReference>
<keyword evidence="7" id="KW-0862">Zinc</keyword>
<dbReference type="FunFam" id="3.40.50.300:FF:000143">
    <property type="entry name" value="septin-9 isoform X1"/>
    <property type="match status" value="1"/>
</dbReference>
<dbReference type="Pfam" id="PF00735">
    <property type="entry name" value="Septin"/>
    <property type="match status" value="1"/>
</dbReference>
<keyword evidence="10" id="KW-0206">Cytoskeleton</keyword>
<dbReference type="InterPro" id="IPR006612">
    <property type="entry name" value="THAP_Znf"/>
</dbReference>
<dbReference type="SMART" id="SM00980">
    <property type="entry name" value="THAP"/>
    <property type="match status" value="1"/>
</dbReference>
<dbReference type="PROSITE" id="PS51719">
    <property type="entry name" value="G_SEPTIN"/>
    <property type="match status" value="1"/>
</dbReference>
<evidence type="ECO:0000256" key="12">
    <source>
        <dbReference type="PROSITE-ProRule" id="PRU00309"/>
    </source>
</evidence>
<evidence type="ECO:0000256" key="1">
    <source>
        <dbReference type="ARBA" id="ARBA00004245"/>
    </source>
</evidence>
<dbReference type="Gene3D" id="2.60.40.10">
    <property type="entry name" value="Immunoglobulins"/>
    <property type="match status" value="5"/>
</dbReference>
<evidence type="ECO:0000256" key="14">
    <source>
        <dbReference type="SAM" id="MobiDB-lite"/>
    </source>
</evidence>
<feature type="domain" description="THAP-type" evidence="15">
    <location>
        <begin position="1"/>
        <end position="80"/>
    </location>
</feature>
<keyword evidence="5 13" id="KW-0547">Nucleotide-binding</keyword>
<dbReference type="Proteomes" id="UP000290572">
    <property type="component" value="Unassembled WGS sequence"/>
</dbReference>
<keyword evidence="4" id="KW-0479">Metal-binding</keyword>
<feature type="compositionally biased region" description="Low complexity" evidence="14">
    <location>
        <begin position="1088"/>
        <end position="1104"/>
    </location>
</feature>
<gene>
    <name evidence="17" type="ORF">ROHU_005481</name>
</gene>
<dbReference type="InterPro" id="IPR027417">
    <property type="entry name" value="P-loop_NTPase"/>
</dbReference>
<dbReference type="InterPro" id="IPR003599">
    <property type="entry name" value="Ig_sub"/>
</dbReference>
<feature type="compositionally biased region" description="Polar residues" evidence="14">
    <location>
        <begin position="1061"/>
        <end position="1071"/>
    </location>
</feature>
<proteinExistence type="evidence at protein level"/>
<evidence type="ECO:0000256" key="8">
    <source>
        <dbReference type="ARBA" id="ARBA00023125"/>
    </source>
</evidence>
<dbReference type="Gene3D" id="3.30.420.10">
    <property type="entry name" value="Ribonuclease H-like superfamily/Ribonuclease H"/>
    <property type="match status" value="1"/>
</dbReference>
<dbReference type="SUPFAM" id="SSF53098">
    <property type="entry name" value="Ribonuclease H-like"/>
    <property type="match status" value="1"/>
</dbReference>
<evidence type="ECO:0000256" key="9">
    <source>
        <dbReference type="ARBA" id="ARBA00023134"/>
    </source>
</evidence>
<evidence type="ECO:0000256" key="2">
    <source>
        <dbReference type="ARBA" id="ARBA00022490"/>
    </source>
</evidence>
<dbReference type="InterPro" id="IPR030379">
    <property type="entry name" value="G_SEPTIN_dom"/>
</dbReference>
<keyword evidence="18" id="KW-1185">Reference proteome</keyword>
<feature type="compositionally biased region" description="Polar residues" evidence="14">
    <location>
        <begin position="1265"/>
        <end position="1279"/>
    </location>
</feature>
<feature type="region of interest" description="Disordered" evidence="14">
    <location>
        <begin position="1048"/>
        <end position="1291"/>
    </location>
</feature>
<dbReference type="EMBL" id="QBIY01012057">
    <property type="protein sequence ID" value="RXN27200.1"/>
    <property type="molecule type" value="Genomic_DNA"/>
</dbReference>
<keyword evidence="9 13" id="KW-0342">GTP-binding</keyword>
<evidence type="ECO:0000256" key="13">
    <source>
        <dbReference type="RuleBase" id="RU004560"/>
    </source>
</evidence>
<dbReference type="Gene3D" id="3.40.50.300">
    <property type="entry name" value="P-loop containing nucleotide triphosphate hydrolases"/>
    <property type="match status" value="2"/>
</dbReference>
<feature type="compositionally biased region" description="Basic and acidic residues" evidence="14">
    <location>
        <begin position="1192"/>
        <end position="1201"/>
    </location>
</feature>
<dbReference type="InterPro" id="IPR016491">
    <property type="entry name" value="Septin"/>
</dbReference>